<gene>
    <name evidence="2" type="ORF">Ccl03g_27010</name>
    <name evidence="3" type="ORF">G5B26_16245</name>
</gene>
<evidence type="ECO:0000259" key="1">
    <source>
        <dbReference type="Pfam" id="PF13443"/>
    </source>
</evidence>
<dbReference type="EMBL" id="JAAISW010000029">
    <property type="protein sequence ID" value="NSJ45106.1"/>
    <property type="molecule type" value="Genomic_DNA"/>
</dbReference>
<evidence type="ECO:0000313" key="4">
    <source>
        <dbReference type="Proteomes" id="UP000315200"/>
    </source>
</evidence>
<reference evidence="3 5" key="2">
    <citation type="journal article" date="2020" name="Cell Host Microbe">
        <title>Functional and Genomic Variation between Human-Derived Isolates of Lachnospiraceae Reveals Inter- and Intra-Species Diversity.</title>
        <authorList>
            <person name="Sorbara M.T."/>
            <person name="Littmann E.R."/>
            <person name="Fontana E."/>
            <person name="Moody T.U."/>
            <person name="Kohout C.E."/>
            <person name="Gjonbalaj M."/>
            <person name="Eaton V."/>
            <person name="Seok R."/>
            <person name="Leiner I.M."/>
            <person name="Pamer E.G."/>
        </authorList>
    </citation>
    <scope>NUCLEOTIDE SEQUENCE [LARGE SCALE GENOMIC DNA]</scope>
    <source>
        <strain evidence="3 5">MSK.2.26</strain>
    </source>
</reference>
<dbReference type="AlphaFoldDB" id="A0A829W6R8"/>
<dbReference type="GO" id="GO:0003677">
    <property type="term" value="F:DNA binding"/>
    <property type="evidence" value="ECO:0007669"/>
    <property type="project" value="InterPro"/>
</dbReference>
<feature type="domain" description="HTH cro/C1-type" evidence="1">
    <location>
        <begin position="7"/>
        <end position="63"/>
    </location>
</feature>
<protein>
    <submittedName>
        <fullName evidence="3">XRE family transcriptional regulator</fullName>
    </submittedName>
</protein>
<dbReference type="InterPro" id="IPR010982">
    <property type="entry name" value="Lambda_DNA-bd_dom_sf"/>
</dbReference>
<reference evidence="2 4" key="1">
    <citation type="submission" date="2019-06" db="EMBL/GenBank/DDBJ databases">
        <title>Draft genome sequence of [Clostridium] clostridioforme NBRC 113352.</title>
        <authorList>
            <person name="Miura T."/>
            <person name="Furukawa M."/>
            <person name="Shimamura M."/>
            <person name="Ohyama Y."/>
            <person name="Yamazoe A."/>
            <person name="Kawasaki H."/>
        </authorList>
    </citation>
    <scope>NUCLEOTIDE SEQUENCE [LARGE SCALE GENOMIC DNA]</scope>
    <source>
        <strain evidence="2 4">NBRC 113352</strain>
    </source>
</reference>
<accession>A0A829W6R8</accession>
<sequence length="64" mass="7081">MKLSRDKINVAMARKALTVTNLAEKYGVSRARMNVILNSREVTAICAGRMANSLEVDVTEILED</sequence>
<evidence type="ECO:0000313" key="2">
    <source>
        <dbReference type="EMBL" id="GEA36988.1"/>
    </source>
</evidence>
<reference evidence="3" key="3">
    <citation type="submission" date="2020-02" db="EMBL/GenBank/DDBJ databases">
        <authorList>
            <person name="Littmann E."/>
            <person name="Sorbara M."/>
        </authorList>
    </citation>
    <scope>NUCLEOTIDE SEQUENCE</scope>
    <source>
        <strain evidence="3">MSK.2.26</strain>
    </source>
</reference>
<dbReference type="Proteomes" id="UP000315200">
    <property type="component" value="Unassembled WGS sequence"/>
</dbReference>
<evidence type="ECO:0000313" key="3">
    <source>
        <dbReference type="EMBL" id="NSJ45106.1"/>
    </source>
</evidence>
<evidence type="ECO:0000313" key="5">
    <source>
        <dbReference type="Proteomes" id="UP000719916"/>
    </source>
</evidence>
<dbReference type="InterPro" id="IPR001387">
    <property type="entry name" value="Cro/C1-type_HTH"/>
</dbReference>
<dbReference type="Proteomes" id="UP000719916">
    <property type="component" value="Unassembled WGS sequence"/>
</dbReference>
<dbReference type="RefSeq" id="WP_002583344.1">
    <property type="nucleotide sequence ID" value="NZ_BJLB01000001.1"/>
</dbReference>
<proteinExistence type="predicted"/>
<dbReference type="SUPFAM" id="SSF47413">
    <property type="entry name" value="lambda repressor-like DNA-binding domains"/>
    <property type="match status" value="1"/>
</dbReference>
<dbReference type="Pfam" id="PF13443">
    <property type="entry name" value="HTH_26"/>
    <property type="match status" value="1"/>
</dbReference>
<organism evidence="2 4">
    <name type="scientific">Enterocloster clostridioformis</name>
    <dbReference type="NCBI Taxonomy" id="1531"/>
    <lineage>
        <taxon>Bacteria</taxon>
        <taxon>Bacillati</taxon>
        <taxon>Bacillota</taxon>
        <taxon>Clostridia</taxon>
        <taxon>Lachnospirales</taxon>
        <taxon>Lachnospiraceae</taxon>
        <taxon>Enterocloster</taxon>
    </lineage>
</organism>
<comment type="caution">
    <text evidence="2">The sequence shown here is derived from an EMBL/GenBank/DDBJ whole genome shotgun (WGS) entry which is preliminary data.</text>
</comment>
<dbReference type="EMBL" id="BJLB01000001">
    <property type="protein sequence ID" value="GEA36988.1"/>
    <property type="molecule type" value="Genomic_DNA"/>
</dbReference>
<name>A0A829W6R8_9FIRM</name>